<dbReference type="InParanoid" id="A0A067QU71"/>
<accession>A0A067QU71</accession>
<proteinExistence type="predicted"/>
<dbReference type="Proteomes" id="UP000027135">
    <property type="component" value="Unassembled WGS sequence"/>
</dbReference>
<reference evidence="1 2" key="1">
    <citation type="journal article" date="2014" name="Nat. Commun.">
        <title>Molecular traces of alternative social organization in a termite genome.</title>
        <authorList>
            <person name="Terrapon N."/>
            <person name="Li C."/>
            <person name="Robertson H.M."/>
            <person name="Ji L."/>
            <person name="Meng X."/>
            <person name="Booth W."/>
            <person name="Chen Z."/>
            <person name="Childers C.P."/>
            <person name="Glastad K.M."/>
            <person name="Gokhale K."/>
            <person name="Gowin J."/>
            <person name="Gronenberg W."/>
            <person name="Hermansen R.A."/>
            <person name="Hu H."/>
            <person name="Hunt B.G."/>
            <person name="Huylmans A.K."/>
            <person name="Khalil S.M."/>
            <person name="Mitchell R.D."/>
            <person name="Munoz-Torres M.C."/>
            <person name="Mustard J.A."/>
            <person name="Pan H."/>
            <person name="Reese J.T."/>
            <person name="Scharf M.E."/>
            <person name="Sun F."/>
            <person name="Vogel H."/>
            <person name="Xiao J."/>
            <person name="Yang W."/>
            <person name="Yang Z."/>
            <person name="Yang Z."/>
            <person name="Zhou J."/>
            <person name="Zhu J."/>
            <person name="Brent C.S."/>
            <person name="Elsik C.G."/>
            <person name="Goodisman M.A."/>
            <person name="Liberles D.A."/>
            <person name="Roe R.M."/>
            <person name="Vargo E.L."/>
            <person name="Vilcinskas A."/>
            <person name="Wang J."/>
            <person name="Bornberg-Bauer E."/>
            <person name="Korb J."/>
            <person name="Zhang G."/>
            <person name="Liebig J."/>
        </authorList>
    </citation>
    <scope>NUCLEOTIDE SEQUENCE [LARGE SCALE GENOMIC DNA]</scope>
    <source>
        <tissue evidence="1">Whole organism</tissue>
    </source>
</reference>
<keyword evidence="2" id="KW-1185">Reference proteome</keyword>
<sequence>MYVTDLGSLDEFTLCSLHIVRLPSPCSKHCYLQGTSITEGEGPGFLATVLVDSIKVDRSFLFRLPTRQKCDT</sequence>
<evidence type="ECO:0000313" key="1">
    <source>
        <dbReference type="EMBL" id="KDR09237.1"/>
    </source>
</evidence>
<evidence type="ECO:0000313" key="2">
    <source>
        <dbReference type="Proteomes" id="UP000027135"/>
    </source>
</evidence>
<name>A0A067QU71_ZOONE</name>
<gene>
    <name evidence="1" type="ORF">L798_01106</name>
</gene>
<protein>
    <submittedName>
        <fullName evidence="1">Uncharacterized protein</fullName>
    </submittedName>
</protein>
<organism evidence="1 2">
    <name type="scientific">Zootermopsis nevadensis</name>
    <name type="common">Dampwood termite</name>
    <dbReference type="NCBI Taxonomy" id="136037"/>
    <lineage>
        <taxon>Eukaryota</taxon>
        <taxon>Metazoa</taxon>
        <taxon>Ecdysozoa</taxon>
        <taxon>Arthropoda</taxon>
        <taxon>Hexapoda</taxon>
        <taxon>Insecta</taxon>
        <taxon>Pterygota</taxon>
        <taxon>Neoptera</taxon>
        <taxon>Polyneoptera</taxon>
        <taxon>Dictyoptera</taxon>
        <taxon>Blattodea</taxon>
        <taxon>Blattoidea</taxon>
        <taxon>Termitoidae</taxon>
        <taxon>Termopsidae</taxon>
        <taxon>Zootermopsis</taxon>
    </lineage>
</organism>
<dbReference type="EMBL" id="KK853259">
    <property type="protein sequence ID" value="KDR09237.1"/>
    <property type="molecule type" value="Genomic_DNA"/>
</dbReference>
<dbReference type="AlphaFoldDB" id="A0A067QU71"/>